<dbReference type="EMBL" id="SOKJ01000131">
    <property type="protein sequence ID" value="TET11750.1"/>
    <property type="molecule type" value="Genomic_DNA"/>
</dbReference>
<keyword evidence="7" id="KW-0289">Folate biosynthesis</keyword>
<keyword evidence="3 9" id="KW-0808">Transferase</keyword>
<dbReference type="GO" id="GO:0003848">
    <property type="term" value="F:2-amino-4-hydroxy-6-hydroxymethyldihydropteridine diphosphokinase activity"/>
    <property type="evidence" value="ECO:0007669"/>
    <property type="project" value="UniProtKB-EC"/>
</dbReference>
<dbReference type="GO" id="GO:0005524">
    <property type="term" value="F:ATP binding"/>
    <property type="evidence" value="ECO:0007669"/>
    <property type="project" value="UniProtKB-KW"/>
</dbReference>
<evidence type="ECO:0000313" key="10">
    <source>
        <dbReference type="Proteomes" id="UP000316360"/>
    </source>
</evidence>
<organism evidence="9 10">
    <name type="scientific">Aerophobetes bacterium</name>
    <dbReference type="NCBI Taxonomy" id="2030807"/>
    <lineage>
        <taxon>Bacteria</taxon>
        <taxon>Candidatus Aerophobota</taxon>
    </lineage>
</organism>
<dbReference type="GO" id="GO:0046654">
    <property type="term" value="P:tetrahydrofolate biosynthetic process"/>
    <property type="evidence" value="ECO:0007669"/>
    <property type="project" value="UniProtKB-UniPathway"/>
</dbReference>
<evidence type="ECO:0000256" key="7">
    <source>
        <dbReference type="ARBA" id="ARBA00022909"/>
    </source>
</evidence>
<dbReference type="GO" id="GO:0046656">
    <property type="term" value="P:folic acid biosynthetic process"/>
    <property type="evidence" value="ECO:0007669"/>
    <property type="project" value="UniProtKB-KW"/>
</dbReference>
<reference evidence="9 10" key="1">
    <citation type="submission" date="2019-03" db="EMBL/GenBank/DDBJ databases">
        <title>Metabolic potential of uncultured bacteria and archaea associated with petroleum seepage in deep-sea sediments.</title>
        <authorList>
            <person name="Dong X."/>
            <person name="Hubert C."/>
        </authorList>
    </citation>
    <scope>NUCLEOTIDE SEQUENCE [LARGE SCALE GENOMIC DNA]</scope>
    <source>
        <strain evidence="9">E44_bin7</strain>
    </source>
</reference>
<dbReference type="PANTHER" id="PTHR43071:SF1">
    <property type="entry name" value="2-AMINO-4-HYDROXY-6-HYDROXYMETHYLDIHYDROPTERIDINE PYROPHOSPHOKINASE"/>
    <property type="match status" value="1"/>
</dbReference>
<dbReference type="Gene3D" id="3.30.70.560">
    <property type="entry name" value="7,8-Dihydro-6-hydroxymethylpterin-pyrophosphokinase HPPK"/>
    <property type="match status" value="1"/>
</dbReference>
<evidence type="ECO:0000256" key="6">
    <source>
        <dbReference type="ARBA" id="ARBA00022840"/>
    </source>
</evidence>
<comment type="caution">
    <text evidence="9">The sequence shown here is derived from an EMBL/GenBank/DDBJ whole genome shotgun (WGS) entry which is preliminary data.</text>
</comment>
<evidence type="ECO:0000256" key="3">
    <source>
        <dbReference type="ARBA" id="ARBA00022679"/>
    </source>
</evidence>
<dbReference type="NCBIfam" id="TIGR01498">
    <property type="entry name" value="folK"/>
    <property type="match status" value="1"/>
</dbReference>
<dbReference type="PANTHER" id="PTHR43071">
    <property type="entry name" value="2-AMINO-4-HYDROXY-6-HYDROXYMETHYLDIHYDROPTERIDINE PYROPHOSPHOKINASE"/>
    <property type="match status" value="1"/>
</dbReference>
<comment type="pathway">
    <text evidence="1">Cofactor biosynthesis; tetrahydrofolate biosynthesis; 2-amino-4-hydroxy-6-hydroxymethyl-7,8-dihydropteridine diphosphate from 7,8-dihydroneopterin triphosphate: step 4/4.</text>
</comment>
<evidence type="ECO:0000256" key="1">
    <source>
        <dbReference type="ARBA" id="ARBA00005051"/>
    </source>
</evidence>
<gene>
    <name evidence="9" type="primary">folK</name>
    <name evidence="9" type="ORF">E3J84_02510</name>
</gene>
<dbReference type="SUPFAM" id="SSF55083">
    <property type="entry name" value="6-hydroxymethyl-7,8-dihydropterin pyrophosphokinase, HPPK"/>
    <property type="match status" value="1"/>
</dbReference>
<dbReference type="UniPathway" id="UPA00077">
    <property type="reaction ID" value="UER00155"/>
</dbReference>
<dbReference type="InterPro" id="IPR035907">
    <property type="entry name" value="Hppk_sf"/>
</dbReference>
<evidence type="ECO:0000259" key="8">
    <source>
        <dbReference type="Pfam" id="PF01288"/>
    </source>
</evidence>
<dbReference type="GO" id="GO:0016301">
    <property type="term" value="F:kinase activity"/>
    <property type="evidence" value="ECO:0007669"/>
    <property type="project" value="UniProtKB-KW"/>
</dbReference>
<dbReference type="Proteomes" id="UP000316360">
    <property type="component" value="Unassembled WGS sequence"/>
</dbReference>
<proteinExistence type="predicted"/>
<protein>
    <recommendedName>
        <fullName evidence="2">2-amino-4-hydroxy-6-hydroxymethyldihydropteridine diphosphokinase</fullName>
        <ecNumber evidence="2">2.7.6.3</ecNumber>
    </recommendedName>
</protein>
<accession>A0A523S155</accession>
<keyword evidence="6" id="KW-0067">ATP-binding</keyword>
<evidence type="ECO:0000256" key="2">
    <source>
        <dbReference type="ARBA" id="ARBA00013253"/>
    </source>
</evidence>
<keyword evidence="4" id="KW-0547">Nucleotide-binding</keyword>
<evidence type="ECO:0000256" key="5">
    <source>
        <dbReference type="ARBA" id="ARBA00022777"/>
    </source>
</evidence>
<dbReference type="Pfam" id="PF01288">
    <property type="entry name" value="HPPK"/>
    <property type="match status" value="1"/>
</dbReference>
<sequence>MCSVYIGLGSNKGKRIRNIKEALNHLKKKMEVKKVSSFYLTEPVGIKGKWFVNCALEVRTDNDPKRLLKILLEIEKRMGRIRTKKKISRVIDLDILFYKRKIIKEKDLTLPHPHLHKRRFILIPLAEINPELYHPILKKSVKELLESLTDEHRVEKIEF</sequence>
<dbReference type="EC" id="2.7.6.3" evidence="2"/>
<evidence type="ECO:0000256" key="4">
    <source>
        <dbReference type="ARBA" id="ARBA00022741"/>
    </source>
</evidence>
<dbReference type="CDD" id="cd00483">
    <property type="entry name" value="HPPK"/>
    <property type="match status" value="1"/>
</dbReference>
<name>A0A523S155_UNCAE</name>
<feature type="domain" description="7,8-dihydro-6-hydroxymethylpterin-pyrophosphokinase" evidence="8">
    <location>
        <begin position="5"/>
        <end position="130"/>
    </location>
</feature>
<dbReference type="InterPro" id="IPR000550">
    <property type="entry name" value="Hppk"/>
</dbReference>
<dbReference type="AlphaFoldDB" id="A0A523S155"/>
<keyword evidence="5 9" id="KW-0418">Kinase</keyword>
<evidence type="ECO:0000313" key="9">
    <source>
        <dbReference type="EMBL" id="TET11750.1"/>
    </source>
</evidence>